<dbReference type="PANTHER" id="PTHR34220:SF7">
    <property type="entry name" value="SENSOR HISTIDINE KINASE YPDA"/>
    <property type="match status" value="1"/>
</dbReference>
<proteinExistence type="predicted"/>
<gene>
    <name evidence="3" type="ORF">SAMN04488055_3870</name>
</gene>
<dbReference type="Pfam" id="PF06580">
    <property type="entry name" value="His_kinase"/>
    <property type="match status" value="1"/>
</dbReference>
<dbReference type="Proteomes" id="UP000185003">
    <property type="component" value="Unassembled WGS sequence"/>
</dbReference>
<keyword evidence="4" id="KW-1185">Reference proteome</keyword>
<keyword evidence="1" id="KW-1133">Transmembrane helix</keyword>
<feature type="transmembrane region" description="Helical" evidence="1">
    <location>
        <begin position="81"/>
        <end position="98"/>
    </location>
</feature>
<feature type="domain" description="Signal transduction histidine kinase internal region" evidence="2">
    <location>
        <begin position="159"/>
        <end position="238"/>
    </location>
</feature>
<dbReference type="GO" id="GO:0016020">
    <property type="term" value="C:membrane"/>
    <property type="evidence" value="ECO:0007669"/>
    <property type="project" value="InterPro"/>
</dbReference>
<dbReference type="AlphaFoldDB" id="A0A1N6JCT3"/>
<keyword evidence="1" id="KW-0472">Membrane</keyword>
<dbReference type="InterPro" id="IPR010559">
    <property type="entry name" value="Sig_transdc_His_kin_internal"/>
</dbReference>
<dbReference type="STRING" id="536979.SAMN04488055_3870"/>
<reference evidence="3 4" key="1">
    <citation type="submission" date="2016-11" db="EMBL/GenBank/DDBJ databases">
        <authorList>
            <person name="Jaros S."/>
            <person name="Januszkiewicz K."/>
            <person name="Wedrychowicz H."/>
        </authorList>
    </citation>
    <scope>NUCLEOTIDE SEQUENCE [LARGE SCALE GENOMIC DNA]</scope>
    <source>
        <strain evidence="3 4">DSM 24787</strain>
    </source>
</reference>
<sequence length="342" mass="39403">MPKYQDVLGFNDRWLLILGIPLLGFLTPIIYLGIRLHRPPYYTWPIFFISTAITLVFWMGNRTILILLRRKYPLFEQSRKRITITGLVMLLFTLVAANCNGITPPFWETNGYAGAPDLHVLGVMNTIAVASIYEVIYYMQQLRLSVNQQEVLKNESLMAQIKALKSQVDPHFLFNNLNTLSTIVHEDPKQAEKFIQQLARLYRYILEMPETTLITLKEELDLLEAYVYLSQTRFGESLKVMVNIPASYHQKKIIPFALQILVENAIKHNIVSITKPLSVVIDVAENKLIISNNLQKKQSLIPSTGKGLKNIDERIRLLQDQELKYITTMDYFIVTLPLFAES</sequence>
<dbReference type="OrthoDB" id="9809908at2"/>
<dbReference type="InterPro" id="IPR050640">
    <property type="entry name" value="Bact_2-comp_sensor_kinase"/>
</dbReference>
<keyword evidence="1" id="KW-0812">Transmembrane</keyword>
<name>A0A1N6JCT3_9BACT</name>
<organism evidence="3 4">
    <name type="scientific">Chitinophaga niabensis</name>
    <dbReference type="NCBI Taxonomy" id="536979"/>
    <lineage>
        <taxon>Bacteria</taxon>
        <taxon>Pseudomonadati</taxon>
        <taxon>Bacteroidota</taxon>
        <taxon>Chitinophagia</taxon>
        <taxon>Chitinophagales</taxon>
        <taxon>Chitinophagaceae</taxon>
        <taxon>Chitinophaga</taxon>
    </lineage>
</organism>
<evidence type="ECO:0000313" key="4">
    <source>
        <dbReference type="Proteomes" id="UP000185003"/>
    </source>
</evidence>
<protein>
    <submittedName>
        <fullName evidence="3">Histidine kinase</fullName>
    </submittedName>
</protein>
<keyword evidence="3" id="KW-0418">Kinase</keyword>
<keyword evidence="3" id="KW-0808">Transferase</keyword>
<evidence type="ECO:0000259" key="2">
    <source>
        <dbReference type="Pfam" id="PF06580"/>
    </source>
</evidence>
<evidence type="ECO:0000313" key="3">
    <source>
        <dbReference type="EMBL" id="SIO42090.1"/>
    </source>
</evidence>
<dbReference type="RefSeq" id="WP_074241108.1">
    <property type="nucleotide sequence ID" value="NZ_FSRA01000002.1"/>
</dbReference>
<dbReference type="EMBL" id="FSRA01000002">
    <property type="protein sequence ID" value="SIO42090.1"/>
    <property type="molecule type" value="Genomic_DNA"/>
</dbReference>
<feature type="transmembrane region" description="Helical" evidence="1">
    <location>
        <begin position="14"/>
        <end position="34"/>
    </location>
</feature>
<feature type="transmembrane region" description="Helical" evidence="1">
    <location>
        <begin position="118"/>
        <end position="139"/>
    </location>
</feature>
<evidence type="ECO:0000256" key="1">
    <source>
        <dbReference type="SAM" id="Phobius"/>
    </source>
</evidence>
<feature type="transmembrane region" description="Helical" evidence="1">
    <location>
        <begin position="40"/>
        <end position="60"/>
    </location>
</feature>
<dbReference type="PANTHER" id="PTHR34220">
    <property type="entry name" value="SENSOR HISTIDINE KINASE YPDA"/>
    <property type="match status" value="1"/>
</dbReference>
<accession>A0A1N6JCT3</accession>
<dbReference type="GO" id="GO:0000155">
    <property type="term" value="F:phosphorelay sensor kinase activity"/>
    <property type="evidence" value="ECO:0007669"/>
    <property type="project" value="InterPro"/>
</dbReference>